<dbReference type="InterPro" id="IPR036390">
    <property type="entry name" value="WH_DNA-bd_sf"/>
</dbReference>
<organism evidence="1 2">
    <name type="scientific">Bacteroides caecimuris</name>
    <dbReference type="NCBI Taxonomy" id="1796613"/>
    <lineage>
        <taxon>Bacteria</taxon>
        <taxon>Pseudomonadati</taxon>
        <taxon>Bacteroidota</taxon>
        <taxon>Bacteroidia</taxon>
        <taxon>Bacteroidales</taxon>
        <taxon>Bacteroidaceae</taxon>
        <taxon>Bacteroides</taxon>
    </lineage>
</organism>
<dbReference type="InterPro" id="IPR011991">
    <property type="entry name" value="ArsR-like_HTH"/>
</dbReference>
<gene>
    <name evidence="1" type="ORF">A4V03_15485</name>
</gene>
<dbReference type="AlphaFoldDB" id="A0A1C7H4E7"/>
<dbReference type="InterPro" id="IPR039422">
    <property type="entry name" value="MarR/SlyA-like"/>
</dbReference>
<dbReference type="SMART" id="SM00347">
    <property type="entry name" value="HTH_MARR"/>
    <property type="match status" value="1"/>
</dbReference>
<dbReference type="OrthoDB" id="1095207at2"/>
<dbReference type="PROSITE" id="PS50995">
    <property type="entry name" value="HTH_MARR_2"/>
    <property type="match status" value="1"/>
</dbReference>
<dbReference type="KEGG" id="bcae:A4V03_15485"/>
<dbReference type="PANTHER" id="PTHR33164:SF43">
    <property type="entry name" value="HTH-TYPE TRANSCRIPTIONAL REPRESSOR YETL"/>
    <property type="match status" value="1"/>
</dbReference>
<dbReference type="RefSeq" id="WP_065539581.1">
    <property type="nucleotide sequence ID" value="NZ_CAPDLJ010000014.1"/>
</dbReference>
<dbReference type="GO" id="GO:0003700">
    <property type="term" value="F:DNA-binding transcription factor activity"/>
    <property type="evidence" value="ECO:0007669"/>
    <property type="project" value="InterPro"/>
</dbReference>
<dbReference type="InterPro" id="IPR036388">
    <property type="entry name" value="WH-like_DNA-bd_sf"/>
</dbReference>
<dbReference type="PANTHER" id="PTHR33164">
    <property type="entry name" value="TRANSCRIPTIONAL REGULATOR, MARR FAMILY"/>
    <property type="match status" value="1"/>
</dbReference>
<evidence type="ECO:0000313" key="1">
    <source>
        <dbReference type="EMBL" id="ANU58791.1"/>
    </source>
</evidence>
<evidence type="ECO:0000313" key="2">
    <source>
        <dbReference type="Proteomes" id="UP000092631"/>
    </source>
</evidence>
<dbReference type="CDD" id="cd00090">
    <property type="entry name" value="HTH_ARSR"/>
    <property type="match status" value="1"/>
</dbReference>
<dbReference type="EMBL" id="CP015401">
    <property type="protein sequence ID" value="ANU58791.1"/>
    <property type="molecule type" value="Genomic_DNA"/>
</dbReference>
<reference evidence="2" key="1">
    <citation type="submission" date="2016-04" db="EMBL/GenBank/DDBJ databases">
        <title>Complete Genome Sequences of Twelve Strains of a Stable Defined Moderately Diverse Mouse Microbiota 2 (sDMDMm2).</title>
        <authorList>
            <person name="Uchimura Y."/>
            <person name="Wyss M."/>
            <person name="Brugiroux S."/>
            <person name="Limenitakis J.P."/>
            <person name="Stecher B."/>
            <person name="McCoy K.D."/>
            <person name="Macpherson A.J."/>
        </authorList>
    </citation>
    <scope>NUCLEOTIDE SEQUENCE [LARGE SCALE GENOMIC DNA]</scope>
    <source>
        <strain evidence="2">I48</strain>
    </source>
</reference>
<sequence length="117" mass="13482">MKTICAMRDVFKAMGNFETAFEKMYQITLNEAMILCALKEASDKVTATNLSKQTELSPSHTSKMLRILEEKGLIVRSLGSEDRRQMYFHLTQLGKQRVTELELDKVEIPNLLKPLFR</sequence>
<dbReference type="SUPFAM" id="SSF46785">
    <property type="entry name" value="Winged helix' DNA-binding domain"/>
    <property type="match status" value="1"/>
</dbReference>
<dbReference type="Pfam" id="PF01047">
    <property type="entry name" value="MarR"/>
    <property type="match status" value="1"/>
</dbReference>
<dbReference type="Gene3D" id="1.10.10.10">
    <property type="entry name" value="Winged helix-like DNA-binding domain superfamily/Winged helix DNA-binding domain"/>
    <property type="match status" value="1"/>
</dbReference>
<dbReference type="Proteomes" id="UP000092631">
    <property type="component" value="Chromosome"/>
</dbReference>
<dbReference type="InterPro" id="IPR000835">
    <property type="entry name" value="HTH_MarR-typ"/>
</dbReference>
<dbReference type="GeneID" id="82188545"/>
<accession>A0A1C7H4E7</accession>
<keyword evidence="2" id="KW-1185">Reference proteome</keyword>
<dbReference type="GO" id="GO:0006950">
    <property type="term" value="P:response to stress"/>
    <property type="evidence" value="ECO:0007669"/>
    <property type="project" value="TreeGrafter"/>
</dbReference>
<protein>
    <submittedName>
        <fullName evidence="1">MarR family transcriptional regulator</fullName>
    </submittedName>
</protein>
<proteinExistence type="predicted"/>
<name>A0A1C7H4E7_9BACE</name>